<dbReference type="InterPro" id="IPR050204">
    <property type="entry name" value="AraC_XylS_family_regulators"/>
</dbReference>
<dbReference type="EMBL" id="JBHSFK010000014">
    <property type="protein sequence ID" value="MFC4502215.1"/>
    <property type="molecule type" value="Genomic_DNA"/>
</dbReference>
<dbReference type="RefSeq" id="WP_381164387.1">
    <property type="nucleotide sequence ID" value="NZ_JBHSFK010000014.1"/>
</dbReference>
<evidence type="ECO:0000259" key="4">
    <source>
        <dbReference type="PROSITE" id="PS01124"/>
    </source>
</evidence>
<proteinExistence type="predicted"/>
<dbReference type="InterPro" id="IPR018060">
    <property type="entry name" value="HTH_AraC"/>
</dbReference>
<protein>
    <submittedName>
        <fullName evidence="5">Helix-turn-helix domain-containing protein</fullName>
    </submittedName>
</protein>
<evidence type="ECO:0000313" key="5">
    <source>
        <dbReference type="EMBL" id="MFC4502215.1"/>
    </source>
</evidence>
<keyword evidence="3" id="KW-0804">Transcription</keyword>
<accession>A0ABV9ASC2</accession>
<dbReference type="SUPFAM" id="SSF46689">
    <property type="entry name" value="Homeodomain-like"/>
    <property type="match status" value="1"/>
</dbReference>
<dbReference type="Pfam" id="PF14525">
    <property type="entry name" value="AraC_binding_2"/>
    <property type="match status" value="1"/>
</dbReference>
<dbReference type="Pfam" id="PF12833">
    <property type="entry name" value="HTH_18"/>
    <property type="match status" value="1"/>
</dbReference>
<dbReference type="InterPro" id="IPR035418">
    <property type="entry name" value="AraC-bd_2"/>
</dbReference>
<keyword evidence="6" id="KW-1185">Reference proteome</keyword>
<reference evidence="6" key="1">
    <citation type="journal article" date="2019" name="Int. J. Syst. Evol. Microbiol.">
        <title>The Global Catalogue of Microorganisms (GCM) 10K type strain sequencing project: providing services to taxonomists for standard genome sequencing and annotation.</title>
        <authorList>
            <consortium name="The Broad Institute Genomics Platform"/>
            <consortium name="The Broad Institute Genome Sequencing Center for Infectious Disease"/>
            <person name="Wu L."/>
            <person name="Ma J."/>
        </authorList>
    </citation>
    <scope>NUCLEOTIDE SEQUENCE [LARGE SCALE GENOMIC DNA]</scope>
    <source>
        <strain evidence="6">CGMCC 4.7177</strain>
    </source>
</reference>
<dbReference type="Proteomes" id="UP001595839">
    <property type="component" value="Unassembled WGS sequence"/>
</dbReference>
<dbReference type="PANTHER" id="PTHR46796:SF6">
    <property type="entry name" value="ARAC SUBFAMILY"/>
    <property type="match status" value="1"/>
</dbReference>
<dbReference type="InterPro" id="IPR018062">
    <property type="entry name" value="HTH_AraC-typ_CS"/>
</dbReference>
<evidence type="ECO:0000313" key="6">
    <source>
        <dbReference type="Proteomes" id="UP001595839"/>
    </source>
</evidence>
<evidence type="ECO:0000256" key="2">
    <source>
        <dbReference type="ARBA" id="ARBA00023125"/>
    </source>
</evidence>
<dbReference type="Gene3D" id="1.10.10.60">
    <property type="entry name" value="Homeodomain-like"/>
    <property type="match status" value="1"/>
</dbReference>
<dbReference type="PROSITE" id="PS01124">
    <property type="entry name" value="HTH_ARAC_FAMILY_2"/>
    <property type="match status" value="1"/>
</dbReference>
<dbReference type="PANTHER" id="PTHR46796">
    <property type="entry name" value="HTH-TYPE TRANSCRIPTIONAL ACTIVATOR RHAS-RELATED"/>
    <property type="match status" value="1"/>
</dbReference>
<evidence type="ECO:0000256" key="1">
    <source>
        <dbReference type="ARBA" id="ARBA00023015"/>
    </source>
</evidence>
<sequence length="329" mass="36894">MIGTVFRSDDLPAEGRFESWRELVGRTIAPSDITSAHADDFWAELRLLELGPVLVWPTSFRPARFRRNDRLVRQSDPEQYHLSLILGGVLGLEHVGRTDTYRPRDLWVTDTSEPYDVMPSGDGDGWAVTGVGVEIPKALLPVAPDRVRDLLGRRLPGQEGTGALLTDFLIGLDRQSASLRPSDAPRLGTVLLDLLAVWFAQTLEAETELDPETRHRVMTTRIRAFIRQNLHDPGLSPPVIAAAHHISVSYLHRLFQQDARGETVAAWIRSQRLEGARRDLADPARHSTPIHAVAVRWGMTRASDFTRAFRAVYGVSPRDYRHQALADQE</sequence>
<feature type="domain" description="HTH araC/xylS-type" evidence="4">
    <location>
        <begin position="220"/>
        <end position="323"/>
    </location>
</feature>
<comment type="caution">
    <text evidence="5">The sequence shown here is derived from an EMBL/GenBank/DDBJ whole genome shotgun (WGS) entry which is preliminary data.</text>
</comment>
<evidence type="ECO:0000256" key="3">
    <source>
        <dbReference type="ARBA" id="ARBA00023163"/>
    </source>
</evidence>
<gene>
    <name evidence="5" type="ORF">ACFPIH_22245</name>
</gene>
<name>A0ABV9ASC2_9ACTN</name>
<keyword evidence="1" id="KW-0805">Transcription regulation</keyword>
<dbReference type="SMART" id="SM00342">
    <property type="entry name" value="HTH_ARAC"/>
    <property type="match status" value="1"/>
</dbReference>
<organism evidence="5 6">
    <name type="scientific">Streptomyces vulcanius</name>
    <dbReference type="NCBI Taxonomy" id="1441876"/>
    <lineage>
        <taxon>Bacteria</taxon>
        <taxon>Bacillati</taxon>
        <taxon>Actinomycetota</taxon>
        <taxon>Actinomycetes</taxon>
        <taxon>Kitasatosporales</taxon>
        <taxon>Streptomycetaceae</taxon>
        <taxon>Streptomyces</taxon>
    </lineage>
</organism>
<dbReference type="InterPro" id="IPR009057">
    <property type="entry name" value="Homeodomain-like_sf"/>
</dbReference>
<keyword evidence="2" id="KW-0238">DNA-binding</keyword>
<dbReference type="PROSITE" id="PS00041">
    <property type="entry name" value="HTH_ARAC_FAMILY_1"/>
    <property type="match status" value="1"/>
</dbReference>